<dbReference type="PATRIC" id="fig|29556.3.peg.32"/>
<evidence type="ECO:0000313" key="2">
    <source>
        <dbReference type="EMBL" id="AKA49703.1"/>
    </source>
</evidence>
<keyword evidence="1" id="KW-0472">Membrane</keyword>
<evidence type="ECO:0000256" key="1">
    <source>
        <dbReference type="SAM" id="Phobius"/>
    </source>
</evidence>
<dbReference type="Proteomes" id="UP000032722">
    <property type="component" value="Chromosome"/>
</dbReference>
<protein>
    <submittedName>
        <fullName evidence="2">Uncharacterized protein</fullName>
    </submittedName>
</protein>
<feature type="transmembrane region" description="Helical" evidence="1">
    <location>
        <begin position="6"/>
        <end position="23"/>
    </location>
</feature>
<dbReference type="KEGG" id="mgb:VO56_00150"/>
<reference evidence="2 3" key="1">
    <citation type="journal article" date="2015" name="Genome Announc.">
        <title>Complete Genome Sequence of Mycoplasma meleagridis, a Possible Emerging Pathogen in Chickens.</title>
        <authorList>
            <person name="Abolnik C."/>
        </authorList>
    </citation>
    <scope>NUCLEOTIDE SEQUENCE [LARGE SCALE GENOMIC DNA]</scope>
    <source>
        <strain evidence="2 3">B2096 8B</strain>
    </source>
</reference>
<feature type="transmembrane region" description="Helical" evidence="1">
    <location>
        <begin position="62"/>
        <end position="83"/>
    </location>
</feature>
<accession>A0A0D5ZID9</accession>
<dbReference type="AlphaFoldDB" id="A0A0D5ZID9"/>
<sequence>MQWWVFLILTACAAFAYLITNKINTSYEVFKKLKMWYVLPFPFIVFILVGVPLIIANVDFNITFYAAGIPFVLCLGFSTALFLERYNIWREQKLAKANQHQNKRK</sequence>
<evidence type="ECO:0000313" key="3">
    <source>
        <dbReference type="Proteomes" id="UP000032722"/>
    </source>
</evidence>
<name>A0A0D5ZID9_9BACT</name>
<proteinExistence type="predicted"/>
<dbReference type="HOGENOM" id="CLU_2233549_0_0_14"/>
<keyword evidence="1" id="KW-0812">Transmembrane</keyword>
<dbReference type="EMBL" id="CP011021">
    <property type="protein sequence ID" value="AKA49703.1"/>
    <property type="molecule type" value="Genomic_DNA"/>
</dbReference>
<gene>
    <name evidence="2" type="ORF">VO56_00150</name>
</gene>
<feature type="transmembrane region" description="Helical" evidence="1">
    <location>
        <begin position="35"/>
        <end position="56"/>
    </location>
</feature>
<organism evidence="3">
    <name type="scientific">Mycoplasmopsis gallinacea</name>
    <dbReference type="NCBI Taxonomy" id="29556"/>
    <lineage>
        <taxon>Bacteria</taxon>
        <taxon>Bacillati</taxon>
        <taxon>Mycoplasmatota</taxon>
        <taxon>Mycoplasmoidales</taxon>
        <taxon>Metamycoplasmataceae</taxon>
        <taxon>Mycoplasmopsis</taxon>
    </lineage>
</organism>
<keyword evidence="1" id="KW-1133">Transmembrane helix</keyword>